<dbReference type="Pfam" id="PF00249">
    <property type="entry name" value="Myb_DNA-binding"/>
    <property type="match status" value="1"/>
</dbReference>
<evidence type="ECO:0000256" key="1">
    <source>
        <dbReference type="ARBA" id="ARBA00023015"/>
    </source>
</evidence>
<evidence type="ECO:0000313" key="8">
    <source>
        <dbReference type="Proteomes" id="UP000729402"/>
    </source>
</evidence>
<feature type="region of interest" description="Disordered" evidence="5">
    <location>
        <begin position="127"/>
        <end position="251"/>
    </location>
</feature>
<organism evidence="7 8">
    <name type="scientific">Zizania palustris</name>
    <name type="common">Northern wild rice</name>
    <dbReference type="NCBI Taxonomy" id="103762"/>
    <lineage>
        <taxon>Eukaryota</taxon>
        <taxon>Viridiplantae</taxon>
        <taxon>Streptophyta</taxon>
        <taxon>Embryophyta</taxon>
        <taxon>Tracheophyta</taxon>
        <taxon>Spermatophyta</taxon>
        <taxon>Magnoliopsida</taxon>
        <taxon>Liliopsida</taxon>
        <taxon>Poales</taxon>
        <taxon>Poaceae</taxon>
        <taxon>BOP clade</taxon>
        <taxon>Oryzoideae</taxon>
        <taxon>Oryzeae</taxon>
        <taxon>Zizaniinae</taxon>
        <taxon>Zizania</taxon>
    </lineage>
</organism>
<keyword evidence="2" id="KW-0238">DNA-binding</keyword>
<feature type="compositionally biased region" description="Gly residues" evidence="5">
    <location>
        <begin position="209"/>
        <end position="223"/>
    </location>
</feature>
<dbReference type="InterPro" id="IPR017930">
    <property type="entry name" value="Myb_dom"/>
</dbReference>
<dbReference type="AlphaFoldDB" id="A0A8J5S721"/>
<dbReference type="EMBL" id="JAAALK010000287">
    <property type="protein sequence ID" value="KAG8059843.1"/>
    <property type="molecule type" value="Genomic_DNA"/>
</dbReference>
<gene>
    <name evidence="7" type="ORF">GUJ93_ZPchr0002g23864</name>
</gene>
<reference evidence="7" key="1">
    <citation type="journal article" date="2021" name="bioRxiv">
        <title>Whole Genome Assembly and Annotation of Northern Wild Rice, Zizania palustris L., Supports a Whole Genome Duplication in the Zizania Genus.</title>
        <authorList>
            <person name="Haas M."/>
            <person name="Kono T."/>
            <person name="Macchietto M."/>
            <person name="Millas R."/>
            <person name="McGilp L."/>
            <person name="Shao M."/>
            <person name="Duquette J."/>
            <person name="Hirsch C.N."/>
            <person name="Kimball J."/>
        </authorList>
    </citation>
    <scope>NUCLEOTIDE SEQUENCE</scope>
    <source>
        <tissue evidence="7">Fresh leaf tissue</tissue>
    </source>
</reference>
<dbReference type="Proteomes" id="UP000729402">
    <property type="component" value="Unassembled WGS sequence"/>
</dbReference>
<dbReference type="PANTHER" id="PTHR12802">
    <property type="entry name" value="SWI/SNF COMPLEX-RELATED"/>
    <property type="match status" value="1"/>
</dbReference>
<feature type="compositionally biased region" description="Polar residues" evidence="5">
    <location>
        <begin position="186"/>
        <end position="201"/>
    </location>
</feature>
<evidence type="ECO:0000259" key="6">
    <source>
        <dbReference type="PROSITE" id="PS51294"/>
    </source>
</evidence>
<evidence type="ECO:0000313" key="7">
    <source>
        <dbReference type="EMBL" id="KAG8059843.1"/>
    </source>
</evidence>
<evidence type="ECO:0000256" key="3">
    <source>
        <dbReference type="ARBA" id="ARBA00023163"/>
    </source>
</evidence>
<feature type="domain" description="HTH myb-type" evidence="6">
    <location>
        <begin position="24"/>
        <end position="54"/>
    </location>
</feature>
<comment type="caution">
    <text evidence="7">The sequence shown here is derived from an EMBL/GenBank/DDBJ whole genome shotgun (WGS) entry which is preliminary data.</text>
</comment>
<dbReference type="InterPro" id="IPR001005">
    <property type="entry name" value="SANT/Myb"/>
</dbReference>
<name>A0A8J5S721_ZIZPA</name>
<sequence>MLACSILKSIPPTLARDQARKPYTITKQREKWTEEEHRRFLEALQLHGRAWRRIQGIFTRAFHGRNTQHARVLGVNKSQLSFHSLGLIEHSVPLCVCVCVDAEHIVTKTAVQIRSHAQKFFSKVARESSGSNTGSSGGGTAAAIQIPPPRPKRKPAHPYPRKVDRAAKKHVPALRQLEKPPLRMQYSLSEQEDGSPTSGLTAAQVGTEALGGGFSNNSSGGGSSPPSAAGSDEHVNGGGSPASSVDREDGCLLPSIPTAELAMHMQAQNTMVSIAKETSCVGSEASVFRLFGKSVVVKDSDQQPHIHSEHLQRGRDLAMDASAERATRSILFAAGDVSSWNPWPSSMQQFLYFLPRSDGFASQPVMPWFSYNGSLPCALFYPQAAAATDQQHHRRADAVEFSTSQREGSLTGSNTASVVPSGLVAAMAAAAAQNSDVAESRGQDNSYAAEAPRVTKLCESSASVSLLQRGFVPYKRCAAESEMLRSDSAGGEEAQAIAADGELTRLCL</sequence>
<reference evidence="7" key="2">
    <citation type="submission" date="2021-02" db="EMBL/GenBank/DDBJ databases">
        <authorList>
            <person name="Kimball J.A."/>
            <person name="Haas M.W."/>
            <person name="Macchietto M."/>
            <person name="Kono T."/>
            <person name="Duquette J."/>
            <person name="Shao M."/>
        </authorList>
    </citation>
    <scope>NUCLEOTIDE SEQUENCE</scope>
    <source>
        <tissue evidence="7">Fresh leaf tissue</tissue>
    </source>
</reference>
<proteinExistence type="predicted"/>
<keyword evidence="4" id="KW-0539">Nucleus</keyword>
<keyword evidence="8" id="KW-1185">Reference proteome</keyword>
<dbReference type="PROSITE" id="PS51294">
    <property type="entry name" value="HTH_MYB"/>
    <property type="match status" value="1"/>
</dbReference>
<dbReference type="PANTHER" id="PTHR12802:SF178">
    <property type="entry name" value="OS02G0685200 PROTEIN"/>
    <property type="match status" value="1"/>
</dbReference>
<accession>A0A8J5S721</accession>
<dbReference type="InterPro" id="IPR006447">
    <property type="entry name" value="Myb_dom_plants"/>
</dbReference>
<dbReference type="GO" id="GO:0003677">
    <property type="term" value="F:DNA binding"/>
    <property type="evidence" value="ECO:0007669"/>
    <property type="project" value="UniProtKB-KW"/>
</dbReference>
<keyword evidence="3" id="KW-0804">Transcription</keyword>
<evidence type="ECO:0000256" key="2">
    <source>
        <dbReference type="ARBA" id="ARBA00023125"/>
    </source>
</evidence>
<protein>
    <recommendedName>
        <fullName evidence="6">HTH myb-type domain-containing protein</fullName>
    </recommendedName>
</protein>
<dbReference type="OrthoDB" id="118550at2759"/>
<evidence type="ECO:0000256" key="4">
    <source>
        <dbReference type="ARBA" id="ARBA00023242"/>
    </source>
</evidence>
<evidence type="ECO:0000256" key="5">
    <source>
        <dbReference type="SAM" id="MobiDB-lite"/>
    </source>
</evidence>
<feature type="compositionally biased region" description="Basic residues" evidence="5">
    <location>
        <begin position="150"/>
        <end position="160"/>
    </location>
</feature>
<dbReference type="NCBIfam" id="TIGR01557">
    <property type="entry name" value="myb_SHAQKYF"/>
    <property type="match status" value="1"/>
</dbReference>
<keyword evidence="1" id="KW-0805">Transcription regulation</keyword>